<evidence type="ECO:0000313" key="18">
    <source>
        <dbReference type="EMBL" id="KAK9875074.1"/>
    </source>
</evidence>
<evidence type="ECO:0000256" key="11">
    <source>
        <dbReference type="ARBA" id="ARBA00022842"/>
    </source>
</evidence>
<keyword evidence="8" id="KW-0547">Nucleotide-binding</keyword>
<evidence type="ECO:0000256" key="15">
    <source>
        <dbReference type="RuleBase" id="RU000504"/>
    </source>
</evidence>
<feature type="domain" description="Pyruvate kinase barrel" evidence="16">
    <location>
        <begin position="100"/>
        <end position="432"/>
    </location>
</feature>
<dbReference type="PRINTS" id="PR01050">
    <property type="entry name" value="PYRUVTKNASE"/>
</dbReference>
<comment type="cofactor">
    <cofactor evidence="2">
        <name>K(+)</name>
        <dbReference type="ChEBI" id="CHEBI:29103"/>
    </cofactor>
</comment>
<comment type="pathway">
    <text evidence="3 15">Carbohydrate degradation; glycolysis; pyruvate from D-glyceraldehyde 3-phosphate: step 5/5.</text>
</comment>
<dbReference type="FunFam" id="2.40.33.10:FF:000023">
    <property type="entry name" value="Pyruvate kinase PKM"/>
    <property type="match status" value="1"/>
</dbReference>
<dbReference type="GO" id="GO:0005524">
    <property type="term" value="F:ATP binding"/>
    <property type="evidence" value="ECO:0007669"/>
    <property type="project" value="UniProtKB-KW"/>
</dbReference>
<proteinExistence type="inferred from homology"/>
<dbReference type="SUPFAM" id="SSF52935">
    <property type="entry name" value="PK C-terminal domain-like"/>
    <property type="match status" value="1"/>
</dbReference>
<dbReference type="GO" id="GO:0000287">
    <property type="term" value="F:magnesium ion binding"/>
    <property type="evidence" value="ECO:0007669"/>
    <property type="project" value="InterPro"/>
</dbReference>
<dbReference type="Gene3D" id="3.40.1380.20">
    <property type="entry name" value="Pyruvate kinase, C-terminal domain"/>
    <property type="match status" value="1"/>
</dbReference>
<dbReference type="InterPro" id="IPR001697">
    <property type="entry name" value="Pyr_Knase"/>
</dbReference>
<evidence type="ECO:0000256" key="10">
    <source>
        <dbReference type="ARBA" id="ARBA00022840"/>
    </source>
</evidence>
<dbReference type="InterPro" id="IPR040442">
    <property type="entry name" value="Pyrv_kinase-like_dom_sf"/>
</dbReference>
<dbReference type="GO" id="GO:0030955">
    <property type="term" value="F:potassium ion binding"/>
    <property type="evidence" value="ECO:0007669"/>
    <property type="project" value="InterPro"/>
</dbReference>
<dbReference type="Pfam" id="PF00224">
    <property type="entry name" value="PK"/>
    <property type="match status" value="1"/>
</dbReference>
<evidence type="ECO:0000256" key="3">
    <source>
        <dbReference type="ARBA" id="ARBA00004997"/>
    </source>
</evidence>
<evidence type="ECO:0000256" key="1">
    <source>
        <dbReference type="ARBA" id="ARBA00001946"/>
    </source>
</evidence>
<dbReference type="InterPro" id="IPR036918">
    <property type="entry name" value="Pyrv_Knase_C_sf"/>
</dbReference>
<comment type="catalytic activity">
    <reaction evidence="15">
        <text>pyruvate + ATP = phosphoenolpyruvate + ADP + H(+)</text>
        <dbReference type="Rhea" id="RHEA:18157"/>
        <dbReference type="ChEBI" id="CHEBI:15361"/>
        <dbReference type="ChEBI" id="CHEBI:15378"/>
        <dbReference type="ChEBI" id="CHEBI:30616"/>
        <dbReference type="ChEBI" id="CHEBI:58702"/>
        <dbReference type="ChEBI" id="CHEBI:456216"/>
        <dbReference type="EC" id="2.7.1.40"/>
    </reaction>
</comment>
<dbReference type="FunFam" id="3.40.1380.20:FF:000001">
    <property type="entry name" value="Pyruvate kinase"/>
    <property type="match status" value="1"/>
</dbReference>
<dbReference type="Gene3D" id="3.20.20.60">
    <property type="entry name" value="Phosphoenolpyruvate-binding domains"/>
    <property type="match status" value="1"/>
</dbReference>
<dbReference type="NCBIfam" id="NF004491">
    <property type="entry name" value="PRK05826.1"/>
    <property type="match status" value="1"/>
</dbReference>
<dbReference type="AlphaFoldDB" id="A0AAW1TWE1"/>
<dbReference type="InterPro" id="IPR015793">
    <property type="entry name" value="Pyrv_Knase_brl"/>
</dbReference>
<dbReference type="NCBIfam" id="NF004978">
    <property type="entry name" value="PRK06354.1"/>
    <property type="match status" value="1"/>
</dbReference>
<dbReference type="Proteomes" id="UP001431783">
    <property type="component" value="Unassembled WGS sequence"/>
</dbReference>
<evidence type="ECO:0000256" key="14">
    <source>
        <dbReference type="ARBA" id="ARBA00023317"/>
    </source>
</evidence>
<dbReference type="SUPFAM" id="SSF51621">
    <property type="entry name" value="Phosphoenolpyruvate/pyruvate domain"/>
    <property type="match status" value="1"/>
</dbReference>
<dbReference type="PANTHER" id="PTHR11817">
    <property type="entry name" value="PYRUVATE KINASE"/>
    <property type="match status" value="1"/>
</dbReference>
<evidence type="ECO:0000256" key="12">
    <source>
        <dbReference type="ARBA" id="ARBA00022958"/>
    </source>
</evidence>
<keyword evidence="13 15" id="KW-0324">Glycolysis</keyword>
<keyword evidence="14" id="KW-0670">Pyruvate</keyword>
<dbReference type="CDD" id="cd00288">
    <property type="entry name" value="Pyruvate_Kinase"/>
    <property type="match status" value="1"/>
</dbReference>
<evidence type="ECO:0000259" key="17">
    <source>
        <dbReference type="Pfam" id="PF02887"/>
    </source>
</evidence>
<gene>
    <name evidence="18" type="ORF">WA026_005870</name>
</gene>
<keyword evidence="11 15" id="KW-0460">Magnesium</keyword>
<dbReference type="InterPro" id="IPR015795">
    <property type="entry name" value="Pyrv_Knase_C"/>
</dbReference>
<evidence type="ECO:0000256" key="13">
    <source>
        <dbReference type="ARBA" id="ARBA00023152"/>
    </source>
</evidence>
<sequence>MRFRCLLKSGGIFRKDRSSSLYPSVINCVTYTFHFDCQFYLNYFQIRFLNMVFPTIYDNEEPKMPAPPNVLPQQMQAADAKTEMDHTCALDILSKAPYVRLTGIICTIGPASKEPEFLEKMMETGMNVARLNFSHGSHEYHAETIRNIRTAVASYSKKIGMAFPLAIALDTKGPEIRTGLLEGGGSAEVVLKKGDTIKLSTDKAYEEKGNASCIYVDYENITKVLKPGNRVYVDDGLMSLVVNSIQGSFLTCTIENGGKLGSRKGINLPGVPVDLPAVSEKDKGDLRFAVEQDLDMVFASFIRDSSALTEIRNILGEKGKKMMIISKIENQQGMKNIDEIIAASDGIMIARGDLGIEIPTEKVFLAQKSISAKCNRHGKPVICATQMLESMTYKPRPTRAESSDVANAVLDGADCVMLSGETAKGDYPLECVKTMADICKEAEAAIWQRRLFSDLSNKAVPPIDAAHTVAIAAVEASAKCLAAAIIVITTTGRSAHLLSKYRPRCPIIAVTRNSLTARQCHVYRAILPIIYEEDRVEDWLKDVDLRVGAGINFGKAKGFIKSGDPIIIITGWKQGSGFTNTMRVVYVSEAECHCK</sequence>
<dbReference type="InterPro" id="IPR015813">
    <property type="entry name" value="Pyrv/PenolPyrv_kinase-like_dom"/>
</dbReference>
<dbReference type="InterPro" id="IPR015806">
    <property type="entry name" value="Pyrv_Knase_insert_dom_sf"/>
</dbReference>
<evidence type="ECO:0000256" key="7">
    <source>
        <dbReference type="ARBA" id="ARBA00022723"/>
    </source>
</evidence>
<dbReference type="GO" id="GO:0004743">
    <property type="term" value="F:pyruvate kinase activity"/>
    <property type="evidence" value="ECO:0007669"/>
    <property type="project" value="UniProtKB-EC"/>
</dbReference>
<accession>A0AAW1TWE1</accession>
<evidence type="ECO:0000256" key="9">
    <source>
        <dbReference type="ARBA" id="ARBA00022777"/>
    </source>
</evidence>
<dbReference type="GO" id="GO:0016301">
    <property type="term" value="F:kinase activity"/>
    <property type="evidence" value="ECO:0007669"/>
    <property type="project" value="UniProtKB-KW"/>
</dbReference>
<dbReference type="SUPFAM" id="SSF50800">
    <property type="entry name" value="PK beta-barrel domain-like"/>
    <property type="match status" value="1"/>
</dbReference>
<comment type="caution">
    <text evidence="18">The sequence shown here is derived from an EMBL/GenBank/DDBJ whole genome shotgun (WGS) entry which is preliminary data.</text>
</comment>
<evidence type="ECO:0000313" key="19">
    <source>
        <dbReference type="Proteomes" id="UP001431783"/>
    </source>
</evidence>
<keyword evidence="7" id="KW-0479">Metal-binding</keyword>
<reference evidence="18 19" key="1">
    <citation type="submission" date="2023-03" db="EMBL/GenBank/DDBJ databases">
        <title>Genome insight into feeding habits of ladybird beetles.</title>
        <authorList>
            <person name="Li H.-S."/>
            <person name="Huang Y.-H."/>
            <person name="Pang H."/>
        </authorList>
    </citation>
    <scope>NUCLEOTIDE SEQUENCE [LARGE SCALE GENOMIC DNA]</scope>
    <source>
        <strain evidence="18">SYSU_2023b</strain>
        <tissue evidence="18">Whole body</tissue>
    </source>
</reference>
<dbReference type="Gene3D" id="2.40.33.10">
    <property type="entry name" value="PK beta-barrel domain-like"/>
    <property type="match status" value="1"/>
</dbReference>
<keyword evidence="19" id="KW-1185">Reference proteome</keyword>
<dbReference type="FunFam" id="3.20.20.60:FF:000025">
    <property type="entry name" value="Pyruvate kinase"/>
    <property type="match status" value="1"/>
</dbReference>
<dbReference type="InterPro" id="IPR011037">
    <property type="entry name" value="Pyrv_Knase-like_insert_dom_sf"/>
</dbReference>
<comment type="cofactor">
    <cofactor evidence="1">
        <name>Mg(2+)</name>
        <dbReference type="ChEBI" id="CHEBI:18420"/>
    </cofactor>
</comment>
<comment type="similarity">
    <text evidence="4 15">Belongs to the pyruvate kinase family.</text>
</comment>
<evidence type="ECO:0000256" key="6">
    <source>
        <dbReference type="ARBA" id="ARBA00022679"/>
    </source>
</evidence>
<evidence type="ECO:0000259" key="16">
    <source>
        <dbReference type="Pfam" id="PF00224"/>
    </source>
</evidence>
<dbReference type="EC" id="2.7.1.40" evidence="5 15"/>
<keyword evidence="6 15" id="KW-0808">Transferase</keyword>
<keyword evidence="9 15" id="KW-0418">Kinase</keyword>
<keyword evidence="12" id="KW-0630">Potassium</keyword>
<organism evidence="18 19">
    <name type="scientific">Henosepilachna vigintioctopunctata</name>
    <dbReference type="NCBI Taxonomy" id="420089"/>
    <lineage>
        <taxon>Eukaryota</taxon>
        <taxon>Metazoa</taxon>
        <taxon>Ecdysozoa</taxon>
        <taxon>Arthropoda</taxon>
        <taxon>Hexapoda</taxon>
        <taxon>Insecta</taxon>
        <taxon>Pterygota</taxon>
        <taxon>Neoptera</taxon>
        <taxon>Endopterygota</taxon>
        <taxon>Coleoptera</taxon>
        <taxon>Polyphaga</taxon>
        <taxon>Cucujiformia</taxon>
        <taxon>Coccinelloidea</taxon>
        <taxon>Coccinellidae</taxon>
        <taxon>Epilachninae</taxon>
        <taxon>Epilachnini</taxon>
        <taxon>Henosepilachna</taxon>
    </lineage>
</organism>
<dbReference type="NCBIfam" id="TIGR01064">
    <property type="entry name" value="pyruv_kin"/>
    <property type="match status" value="1"/>
</dbReference>
<protein>
    <recommendedName>
        <fullName evidence="5 15">Pyruvate kinase</fullName>
        <ecNumber evidence="5 15">2.7.1.40</ecNumber>
    </recommendedName>
</protein>
<evidence type="ECO:0000256" key="5">
    <source>
        <dbReference type="ARBA" id="ARBA00012142"/>
    </source>
</evidence>
<name>A0AAW1TWE1_9CUCU</name>
<evidence type="ECO:0000256" key="4">
    <source>
        <dbReference type="ARBA" id="ARBA00008663"/>
    </source>
</evidence>
<evidence type="ECO:0000256" key="2">
    <source>
        <dbReference type="ARBA" id="ARBA00001958"/>
    </source>
</evidence>
<dbReference type="EMBL" id="JARQZJ010000032">
    <property type="protein sequence ID" value="KAK9875074.1"/>
    <property type="molecule type" value="Genomic_DNA"/>
</dbReference>
<dbReference type="Pfam" id="PF02887">
    <property type="entry name" value="PK_C"/>
    <property type="match status" value="1"/>
</dbReference>
<keyword evidence="10" id="KW-0067">ATP-binding</keyword>
<feature type="domain" description="Pyruvate kinase C-terminal" evidence="17">
    <location>
        <begin position="468"/>
        <end position="585"/>
    </location>
</feature>
<evidence type="ECO:0000256" key="8">
    <source>
        <dbReference type="ARBA" id="ARBA00022741"/>
    </source>
</evidence>